<protein>
    <recommendedName>
        <fullName evidence="3">NAD-dependent epimerase/dehydratase domain-containing protein</fullName>
    </recommendedName>
</protein>
<dbReference type="Gene3D" id="3.40.50.720">
    <property type="entry name" value="NAD(P)-binding Rossmann-like Domain"/>
    <property type="match status" value="1"/>
</dbReference>
<dbReference type="FunCoup" id="A0A1Y2F3H7">
    <property type="interactions" value="53"/>
</dbReference>
<gene>
    <name evidence="4" type="ORF">BCR35DRAFT_267003</name>
</gene>
<comment type="caution">
    <text evidence="4">The sequence shown here is derived from an EMBL/GenBank/DDBJ whole genome shotgun (WGS) entry which is preliminary data.</text>
</comment>
<dbReference type="OrthoDB" id="2735536at2759"/>
<evidence type="ECO:0000313" key="5">
    <source>
        <dbReference type="Proteomes" id="UP000193467"/>
    </source>
</evidence>
<proteinExistence type="inferred from homology"/>
<dbReference type="SUPFAM" id="SSF51735">
    <property type="entry name" value="NAD(P)-binding Rossmann-fold domains"/>
    <property type="match status" value="1"/>
</dbReference>
<organism evidence="4 5">
    <name type="scientific">Leucosporidium creatinivorum</name>
    <dbReference type="NCBI Taxonomy" id="106004"/>
    <lineage>
        <taxon>Eukaryota</taxon>
        <taxon>Fungi</taxon>
        <taxon>Dikarya</taxon>
        <taxon>Basidiomycota</taxon>
        <taxon>Pucciniomycotina</taxon>
        <taxon>Microbotryomycetes</taxon>
        <taxon>Leucosporidiales</taxon>
        <taxon>Leucosporidium</taxon>
    </lineage>
</organism>
<dbReference type="AlphaFoldDB" id="A0A1Y2F3H7"/>
<dbReference type="InterPro" id="IPR001509">
    <property type="entry name" value="Epimerase_deHydtase"/>
</dbReference>
<dbReference type="PANTHER" id="PTHR10366:SF579">
    <property type="entry name" value="3-BETA HYDROXYSTEROID DEHYDROGENASE_ISOMERASE FAMILY PROTEIN (AFU_ORTHOLOGUE AFUA_3G02250)"/>
    <property type="match status" value="1"/>
</dbReference>
<evidence type="ECO:0000256" key="1">
    <source>
        <dbReference type="ARBA" id="ARBA00023002"/>
    </source>
</evidence>
<feature type="domain" description="NAD-dependent epimerase/dehydratase" evidence="3">
    <location>
        <begin position="13"/>
        <end position="209"/>
    </location>
</feature>
<accession>A0A1Y2F3H7</accession>
<dbReference type="EMBL" id="MCGR01000030">
    <property type="protein sequence ID" value="ORY78034.1"/>
    <property type="molecule type" value="Genomic_DNA"/>
</dbReference>
<dbReference type="InterPro" id="IPR036291">
    <property type="entry name" value="NAD(P)-bd_dom_sf"/>
</dbReference>
<dbReference type="Proteomes" id="UP000193467">
    <property type="component" value="Unassembled WGS sequence"/>
</dbReference>
<dbReference type="Pfam" id="PF01370">
    <property type="entry name" value="Epimerase"/>
    <property type="match status" value="1"/>
</dbReference>
<keyword evidence="5" id="KW-1185">Reference proteome</keyword>
<evidence type="ECO:0000256" key="2">
    <source>
        <dbReference type="ARBA" id="ARBA00023445"/>
    </source>
</evidence>
<dbReference type="InParanoid" id="A0A1Y2F3H7"/>
<dbReference type="STRING" id="106004.A0A1Y2F3H7"/>
<comment type="similarity">
    <text evidence="2">Belongs to the NAD(P)-dependent epimerase/dehydratase family. Dihydroflavonol-4-reductase subfamily.</text>
</comment>
<evidence type="ECO:0000259" key="3">
    <source>
        <dbReference type="Pfam" id="PF01370"/>
    </source>
</evidence>
<keyword evidence="1" id="KW-0560">Oxidoreductase</keyword>
<dbReference type="PANTHER" id="PTHR10366">
    <property type="entry name" value="NAD DEPENDENT EPIMERASE/DEHYDRATASE"/>
    <property type="match status" value="1"/>
</dbReference>
<evidence type="ECO:0000313" key="4">
    <source>
        <dbReference type="EMBL" id="ORY78034.1"/>
    </source>
</evidence>
<sequence length="350" mass="38935">MRFSCVLLQERLALVTGANGYLGSATVHAFLQNGFRRVRGTVRSQAKADAWERRHGSLKGKIDWSIVEDMTAPSAFAQAVTDVSVVAHVASPVNYSLKDKENNVLKPAIIGVLRLLEDSAGEESVERVVFTSSAATIIGAHSVPGVGKTYTDDDWQPATYEQAMNSKSGVFVYEASKKFAELAAWRFMKERKPMFALTTLAPPMVYGPPMQPIESLDALNVSVRDLWALVDAKQLPLATMYPICADVRDIAELHVRAATTEAAKGQRYLCVAHHYTYRQMGEAIRSDPALTDAQRARIPSRPVEKDRPHFATDSSKVERDLGIKWRPFEETVRDTARELFRIEAELKGRQ</sequence>
<dbReference type="GO" id="GO:0016616">
    <property type="term" value="F:oxidoreductase activity, acting on the CH-OH group of donors, NAD or NADP as acceptor"/>
    <property type="evidence" value="ECO:0007669"/>
    <property type="project" value="TreeGrafter"/>
</dbReference>
<name>A0A1Y2F3H7_9BASI</name>
<reference evidence="4 5" key="1">
    <citation type="submission" date="2016-07" db="EMBL/GenBank/DDBJ databases">
        <title>Pervasive Adenine N6-methylation of Active Genes in Fungi.</title>
        <authorList>
            <consortium name="DOE Joint Genome Institute"/>
            <person name="Mondo S.J."/>
            <person name="Dannebaum R.O."/>
            <person name="Kuo R.C."/>
            <person name="Labutti K."/>
            <person name="Haridas S."/>
            <person name="Kuo A."/>
            <person name="Salamov A."/>
            <person name="Ahrendt S.R."/>
            <person name="Lipzen A."/>
            <person name="Sullivan W."/>
            <person name="Andreopoulos W.B."/>
            <person name="Clum A."/>
            <person name="Lindquist E."/>
            <person name="Daum C."/>
            <person name="Ramamoorthy G.K."/>
            <person name="Gryganskyi A."/>
            <person name="Culley D."/>
            <person name="Magnuson J.K."/>
            <person name="James T.Y."/>
            <person name="O'Malley M.A."/>
            <person name="Stajich J.E."/>
            <person name="Spatafora J.W."/>
            <person name="Visel A."/>
            <person name="Grigoriev I.V."/>
        </authorList>
    </citation>
    <scope>NUCLEOTIDE SEQUENCE [LARGE SCALE GENOMIC DNA]</scope>
    <source>
        <strain evidence="4 5">62-1032</strain>
    </source>
</reference>
<dbReference type="InterPro" id="IPR050425">
    <property type="entry name" value="NAD(P)_dehydrat-like"/>
</dbReference>